<evidence type="ECO:0000256" key="3">
    <source>
        <dbReference type="ARBA" id="ARBA00022525"/>
    </source>
</evidence>
<dbReference type="RefSeq" id="XP_028996246.1">
    <property type="nucleotide sequence ID" value="XM_029140413.3"/>
</dbReference>
<feature type="domain" description="Pro-opiomelanocortin/corticotropin ACTH central region" evidence="7">
    <location>
        <begin position="112"/>
        <end position="153"/>
    </location>
</feature>
<reference evidence="9" key="1">
    <citation type="submission" date="2025-08" db="UniProtKB">
        <authorList>
            <consortium name="RefSeq"/>
        </authorList>
    </citation>
    <scope>IDENTIFICATION</scope>
</reference>
<keyword evidence="4" id="KW-0372">Hormone</keyword>
<keyword evidence="3" id="KW-0964">Secreted</keyword>
<dbReference type="GeneID" id="114849221"/>
<evidence type="ECO:0000313" key="9">
    <source>
        <dbReference type="RefSeq" id="XP_028996246.1"/>
    </source>
</evidence>
<evidence type="ECO:0000256" key="4">
    <source>
        <dbReference type="ARBA" id="ARBA00022702"/>
    </source>
</evidence>
<dbReference type="InterPro" id="IPR050878">
    <property type="entry name" value="POMC-derived_peptides"/>
</dbReference>
<dbReference type="InterPro" id="IPR013531">
    <property type="entry name" value="Mcrtin_ACTH_cent"/>
</dbReference>
<feature type="region of interest" description="Disordered" evidence="5">
    <location>
        <begin position="98"/>
        <end position="225"/>
    </location>
</feature>
<dbReference type="GO" id="GO:0005179">
    <property type="term" value="F:hormone activity"/>
    <property type="evidence" value="ECO:0007669"/>
    <property type="project" value="UniProtKB-KW"/>
</dbReference>
<organism evidence="8 9">
    <name type="scientific">Betta splendens</name>
    <name type="common">Siamese fighting fish</name>
    <dbReference type="NCBI Taxonomy" id="158456"/>
    <lineage>
        <taxon>Eukaryota</taxon>
        <taxon>Metazoa</taxon>
        <taxon>Chordata</taxon>
        <taxon>Craniata</taxon>
        <taxon>Vertebrata</taxon>
        <taxon>Euteleostomi</taxon>
        <taxon>Actinopterygii</taxon>
        <taxon>Neopterygii</taxon>
        <taxon>Teleostei</taxon>
        <taxon>Neoteleostei</taxon>
        <taxon>Acanthomorphata</taxon>
        <taxon>Anabantaria</taxon>
        <taxon>Anabantiformes</taxon>
        <taxon>Anabantoidei</taxon>
        <taxon>Osphronemidae</taxon>
        <taxon>Betta</taxon>
    </lineage>
</organism>
<dbReference type="Proteomes" id="UP000515150">
    <property type="component" value="Chromosome 24"/>
</dbReference>
<dbReference type="GO" id="GO:0030141">
    <property type="term" value="C:secretory granule"/>
    <property type="evidence" value="ECO:0007669"/>
    <property type="project" value="TreeGrafter"/>
</dbReference>
<evidence type="ECO:0000259" key="7">
    <source>
        <dbReference type="SMART" id="SM01363"/>
    </source>
</evidence>
<evidence type="ECO:0000256" key="1">
    <source>
        <dbReference type="ARBA" id="ARBA00004613"/>
    </source>
</evidence>
<dbReference type="GO" id="GO:2000852">
    <property type="term" value="P:regulation of corticosterone secretion"/>
    <property type="evidence" value="ECO:0007669"/>
    <property type="project" value="TreeGrafter"/>
</dbReference>
<dbReference type="GO" id="GO:0005615">
    <property type="term" value="C:extracellular space"/>
    <property type="evidence" value="ECO:0007669"/>
    <property type="project" value="TreeGrafter"/>
</dbReference>
<feature type="compositionally biased region" description="Basic and acidic residues" evidence="5">
    <location>
        <begin position="184"/>
        <end position="193"/>
    </location>
</feature>
<dbReference type="SMART" id="SM01363">
    <property type="entry name" value="ACTH_domain"/>
    <property type="match status" value="2"/>
</dbReference>
<feature type="compositionally biased region" description="Low complexity" evidence="5">
    <location>
        <begin position="214"/>
        <end position="225"/>
    </location>
</feature>
<sequence length="262" mass="29109">MAAVRWLAVAVAVAVAVGVPGRVGACWRSPVCSDLSDEARALQNCIHYCLSVTQAAFPELTPADQRVVSDDDDDDDDDDDGDLLLSIILALLTSDDKATEADPHARRDQRRSYTMEHFRWGKPPGDRPKQRAPGHTRRSYPAEPLRRGGPSGGQIAALKGRRDGRRSYTMEHFRWGKPPGRKRVPLEARDPVGRRQVRQRKRARGRAKSHFRWGGSSASRRSSGGTELLVDVLRAVRLGVKDAERRMGQMKREEEEEGGVVG</sequence>
<dbReference type="PANTHER" id="PTHR11416">
    <property type="entry name" value="PRO-OPIOMELANOCORTIN"/>
    <property type="match status" value="1"/>
</dbReference>
<evidence type="ECO:0000256" key="6">
    <source>
        <dbReference type="SAM" id="SignalP"/>
    </source>
</evidence>
<feature type="domain" description="Pro-opiomelanocortin/corticotropin ACTH central region" evidence="7">
    <location>
        <begin position="167"/>
        <end position="206"/>
    </location>
</feature>
<evidence type="ECO:0000256" key="5">
    <source>
        <dbReference type="SAM" id="MobiDB-lite"/>
    </source>
</evidence>
<dbReference type="Pfam" id="PF00976">
    <property type="entry name" value="ACTH_domain"/>
    <property type="match status" value="2"/>
</dbReference>
<evidence type="ECO:0000313" key="8">
    <source>
        <dbReference type="Proteomes" id="UP000515150"/>
    </source>
</evidence>
<protein>
    <submittedName>
        <fullName evidence="9">Pro-opiomelanocortin-like isoform X1</fullName>
    </submittedName>
</protein>
<evidence type="ECO:0000256" key="2">
    <source>
        <dbReference type="ARBA" id="ARBA00005832"/>
    </source>
</evidence>
<feature type="chain" id="PRO_5028403726" evidence="6">
    <location>
        <begin position="19"/>
        <end position="262"/>
    </location>
</feature>
<dbReference type="GO" id="GO:0001664">
    <property type="term" value="F:G protein-coupled receptor binding"/>
    <property type="evidence" value="ECO:0007669"/>
    <property type="project" value="TreeGrafter"/>
</dbReference>
<dbReference type="KEGG" id="bspl:114849221"/>
<dbReference type="AlphaFoldDB" id="A0A6P7LN64"/>
<feature type="compositionally biased region" description="Basic and acidic residues" evidence="5">
    <location>
        <begin position="98"/>
        <end position="129"/>
    </location>
</feature>
<name>A0A6P7LN64_BETSP</name>
<keyword evidence="8" id="KW-1185">Reference proteome</keyword>
<feature type="compositionally biased region" description="Basic residues" evidence="5">
    <location>
        <begin position="195"/>
        <end position="211"/>
    </location>
</feature>
<dbReference type="PANTHER" id="PTHR11416:SF7">
    <property type="entry name" value="PRO-OPIOMELANOCORTIN"/>
    <property type="match status" value="1"/>
</dbReference>
<comment type="similarity">
    <text evidence="2">Belongs to the POMC family.</text>
</comment>
<feature type="signal peptide" evidence="6">
    <location>
        <begin position="1"/>
        <end position="18"/>
    </location>
</feature>
<dbReference type="OrthoDB" id="8962839at2759"/>
<gene>
    <name evidence="9" type="primary">LOC114849221</name>
</gene>
<proteinExistence type="inferred from homology"/>
<keyword evidence="6" id="KW-0732">Signal</keyword>
<accession>A0A6P7LN64</accession>
<comment type="subcellular location">
    <subcellularLocation>
        <location evidence="1">Secreted</location>
    </subcellularLocation>
</comment>
<dbReference type="InParanoid" id="A0A6P7LN64"/>
<feature type="compositionally biased region" description="Basic and acidic residues" evidence="5">
    <location>
        <begin position="165"/>
        <end position="174"/>
    </location>
</feature>